<dbReference type="SUPFAM" id="SSF64182">
    <property type="entry name" value="DHH phosphoesterases"/>
    <property type="match status" value="1"/>
</dbReference>
<evidence type="ECO:0007829" key="3">
    <source>
        <dbReference type="PDB" id="8A8K"/>
    </source>
</evidence>
<dbReference type="PDB" id="8A8K">
    <property type="method" value="X-ray"/>
    <property type="resolution" value="3.10 A"/>
    <property type="chains" value="A/B/C/D/E/F=1-315"/>
</dbReference>
<dbReference type="EC" id="3.1.3.7" evidence="2"/>
<organism evidence="2">
    <name type="scientific">Methanothermococcus thermolithotrophicus DSM 2095</name>
    <dbReference type="NCBI Taxonomy" id="523845"/>
    <lineage>
        <taxon>Archaea</taxon>
        <taxon>Methanobacteriati</taxon>
        <taxon>Methanobacteriota</taxon>
        <taxon>Methanomada group</taxon>
        <taxon>Methanococci</taxon>
        <taxon>Methanococcales</taxon>
        <taxon>Methanococcaceae</taxon>
        <taxon>Methanothermococcus</taxon>
    </lineage>
</organism>
<feature type="binding site" evidence="3">
    <location>
        <position position="284"/>
    </location>
    <ligand>
        <name>AMP</name>
        <dbReference type="ChEBI" id="CHEBI:456215"/>
    </ligand>
</feature>
<feature type="binding site" evidence="3">
    <location>
        <position position="8"/>
    </location>
    <ligand>
        <name>Mn(2+)</name>
        <dbReference type="ChEBI" id="CHEBI:29035"/>
    </ligand>
</feature>
<sequence>MLVIHHWDTDGITSAALTIKALGLDDFINIVPPIGEFRFDGRVKKHIEEAEKVYILDLNLPQEVEDVEKDTVFIDHHLQKKIKNPKVRQVNPILERMNGKEFPSASFVVSNHFSLWNSWSSLGAVGDIGNKAFEIPKTLELLKTEGLTKNEALKLVQLIDSNYITMDRSAAEKAVELVLNRPLKELLEYEPWIKNLEEIERTIKDVLSGIEVKNDIAFIEYSSPFNIISKIARKAVWEMGYNGAVVLNRSFHEKAQLYFRISPDLKEKIDMEGIIQILKNRGFNAGGKSEVLGIIFEKNRIDEVLGIINGYLASL</sequence>
<protein>
    <submittedName>
        <fullName evidence="2">PAP phosphatase from Methanothermococcus thermolithotrophicus</fullName>
        <ecNumber evidence="2">3.1.3.7</ecNumber>
    </submittedName>
</protein>
<feature type="binding site" evidence="3">
    <location>
        <position position="37"/>
    </location>
    <ligand>
        <name>AMP</name>
        <dbReference type="ChEBI" id="CHEBI:456215"/>
    </ligand>
</feature>
<keyword evidence="3" id="KW-0002">3D-structure</keyword>
<feature type="binding site" evidence="3">
    <location>
        <position position="57"/>
    </location>
    <ligand>
        <name>Mn(2+)</name>
        <dbReference type="ChEBI" id="CHEBI:29035"/>
    </ligand>
</feature>
<dbReference type="SMR" id="A0AA82WPC3"/>
<name>A0AA82WPC3_METTL</name>
<feature type="domain" description="DDH" evidence="1">
    <location>
        <begin position="2"/>
        <end position="112"/>
    </location>
</feature>
<dbReference type="GeneID" id="75543274"/>
<feature type="binding site" evidence="3">
    <location>
        <position position="260"/>
    </location>
    <ligand>
        <name>AMP</name>
        <dbReference type="ChEBI" id="CHEBI:456215"/>
    </ligand>
</feature>
<feature type="binding site" evidence="3">
    <location>
        <position position="127"/>
    </location>
    <ligand>
        <name>Mn(2+)</name>
        <dbReference type="ChEBI" id="CHEBI:29035"/>
    </ligand>
</feature>
<keyword evidence="3" id="KW-0479">Metal-binding</keyword>
<evidence type="ECO:0000259" key="1">
    <source>
        <dbReference type="Pfam" id="PF01368"/>
    </source>
</evidence>
<dbReference type="RefSeq" id="WP_018153796.1">
    <property type="nucleotide sequence ID" value="NZ_AQXV01000041.1"/>
</dbReference>
<dbReference type="Pfam" id="PF01368">
    <property type="entry name" value="DHH"/>
    <property type="match status" value="1"/>
</dbReference>
<feature type="binding site" evidence="3">
    <location>
        <position position="10"/>
    </location>
    <ligand>
        <name>Mn(2+)</name>
        <dbReference type="ChEBI" id="CHEBI:29035"/>
    </ligand>
</feature>
<dbReference type="AlphaFoldDB" id="A0AA82WPC3"/>
<dbReference type="GO" id="GO:0008441">
    <property type="term" value="F:3'(2'),5'-bisphosphate nucleotidase activity"/>
    <property type="evidence" value="ECO:0007669"/>
    <property type="project" value="UniProtKB-EC"/>
</dbReference>
<feature type="binding site" evidence="3">
    <location>
        <position position="233"/>
    </location>
    <ligand>
        <name>AMP</name>
        <dbReference type="ChEBI" id="CHEBI:456215"/>
    </ligand>
</feature>
<dbReference type="GO" id="GO:0046872">
    <property type="term" value="F:metal ion binding"/>
    <property type="evidence" value="ECO:0007669"/>
    <property type="project" value="UniProtKB-KW"/>
</dbReference>
<accession>A0AA82WPC3</accession>
<evidence type="ECO:0000313" key="2">
    <source>
        <dbReference type="PDB" id="8A8K"/>
    </source>
</evidence>
<keyword evidence="3" id="KW-0547">Nucleotide-binding</keyword>
<proteinExistence type="evidence at protein level"/>
<reference evidence="3" key="1">
    <citation type="journal article" date="2023" name="Nat. Microbiol.">
        <title>Assimilatory sulfate reduction in the marine methanogen Methanothermococcus thermolithotrophicus.</title>
        <authorList>
            <person name="Jespersen M."/>
            <person name="Wagner T."/>
        </authorList>
    </citation>
    <scope>X-RAY CRYSTALLOGRAPHY (3.10 ANGSTROMS) IN COMPLEX WITH AMP AND MN(2+)</scope>
</reference>
<dbReference type="InterPro" id="IPR038763">
    <property type="entry name" value="DHH_sf"/>
</dbReference>
<dbReference type="GO" id="GO:0000166">
    <property type="term" value="F:nucleotide binding"/>
    <property type="evidence" value="ECO:0007669"/>
    <property type="project" value="UniProtKB-KW"/>
</dbReference>
<feature type="binding site" evidence="3">
    <location>
        <position position="229"/>
    </location>
    <ligand>
        <name>AMP</name>
        <dbReference type="ChEBI" id="CHEBI:456215"/>
    </ligand>
</feature>
<dbReference type="InterPro" id="IPR001667">
    <property type="entry name" value="DDH_dom"/>
</dbReference>